<gene>
    <name evidence="1" type="ORF">MKW94_010426</name>
</gene>
<evidence type="ECO:0000313" key="1">
    <source>
        <dbReference type="EMBL" id="MCL7039281.1"/>
    </source>
</evidence>
<dbReference type="PANTHER" id="PTHR36722:SF1">
    <property type="entry name" value="TYPE 2 DNA TOPOISOMERASE 6 SUBUNIT B-LIKE"/>
    <property type="match status" value="1"/>
</dbReference>
<dbReference type="InterPro" id="IPR034566">
    <property type="entry name" value="MTOPVIB_plant"/>
</dbReference>
<dbReference type="AlphaFoldDB" id="A0AA41VDL4"/>
<dbReference type="GO" id="GO:0042138">
    <property type="term" value="P:meiotic DNA double-strand break formation"/>
    <property type="evidence" value="ECO:0007669"/>
    <property type="project" value="InterPro"/>
</dbReference>
<dbReference type="EMBL" id="JAJJMA010199553">
    <property type="protein sequence ID" value="MCL7039281.1"/>
    <property type="molecule type" value="Genomic_DNA"/>
</dbReference>
<keyword evidence="2" id="KW-1185">Reference proteome</keyword>
<proteinExistence type="predicted"/>
<dbReference type="Proteomes" id="UP001177140">
    <property type="component" value="Unassembled WGS sequence"/>
</dbReference>
<name>A0AA41VDL4_PAPNU</name>
<protein>
    <submittedName>
        <fullName evidence="1">Uncharacterized protein</fullName>
    </submittedName>
</protein>
<organism evidence="1 2">
    <name type="scientific">Papaver nudicaule</name>
    <name type="common">Iceland poppy</name>
    <dbReference type="NCBI Taxonomy" id="74823"/>
    <lineage>
        <taxon>Eukaryota</taxon>
        <taxon>Viridiplantae</taxon>
        <taxon>Streptophyta</taxon>
        <taxon>Embryophyta</taxon>
        <taxon>Tracheophyta</taxon>
        <taxon>Spermatophyta</taxon>
        <taxon>Magnoliopsida</taxon>
        <taxon>Ranunculales</taxon>
        <taxon>Papaveraceae</taxon>
        <taxon>Papaveroideae</taxon>
        <taxon>Papaver</taxon>
    </lineage>
</organism>
<dbReference type="GO" id="GO:0000793">
    <property type="term" value="C:condensed chromosome"/>
    <property type="evidence" value="ECO:0007669"/>
    <property type="project" value="TreeGrafter"/>
</dbReference>
<sequence>MFPQARPKSHSERKLVKKAVKLALDDMKEKFSGVLLSAQALKIRNYAPDLAKSIAGLILSSSDLDFQGECISLLELQSQEINEQNVENHIRDKIINVIEMNDRKSHKNKESAPFLFGDDSIHDKGFYEEENGGQDEFSMLDF</sequence>
<evidence type="ECO:0000313" key="2">
    <source>
        <dbReference type="Proteomes" id="UP001177140"/>
    </source>
</evidence>
<accession>A0AA41VDL4</accession>
<dbReference type="PANTHER" id="PTHR36722">
    <property type="entry name" value="TYPE 2 DNA TOPOISOMERASE 6 SUBUNIT B-LIKE"/>
    <property type="match status" value="1"/>
</dbReference>
<reference evidence="1" key="1">
    <citation type="submission" date="2022-03" db="EMBL/GenBank/DDBJ databases">
        <title>A functionally conserved STORR gene fusion in Papaver species that diverged 16.8 million years ago.</title>
        <authorList>
            <person name="Catania T."/>
        </authorList>
    </citation>
    <scope>NUCLEOTIDE SEQUENCE</scope>
    <source>
        <strain evidence="1">S-191538</strain>
    </source>
</reference>
<comment type="caution">
    <text evidence="1">The sequence shown here is derived from an EMBL/GenBank/DDBJ whole genome shotgun (WGS) entry which is preliminary data.</text>
</comment>
<dbReference type="GO" id="GO:0007131">
    <property type="term" value="P:reciprocal meiotic recombination"/>
    <property type="evidence" value="ECO:0007669"/>
    <property type="project" value="TreeGrafter"/>
</dbReference>
<dbReference type="GO" id="GO:0030674">
    <property type="term" value="F:protein-macromolecule adaptor activity"/>
    <property type="evidence" value="ECO:0007669"/>
    <property type="project" value="TreeGrafter"/>
</dbReference>